<dbReference type="OrthoDB" id="8121869at2759"/>
<evidence type="ECO:0000313" key="2">
    <source>
        <dbReference type="Proteomes" id="UP000499080"/>
    </source>
</evidence>
<dbReference type="EMBL" id="BGPR01167834">
    <property type="protein sequence ID" value="GBM19903.1"/>
    <property type="molecule type" value="Genomic_DNA"/>
</dbReference>
<dbReference type="PANTHER" id="PTHR10492">
    <property type="match status" value="1"/>
</dbReference>
<organism evidence="1 2">
    <name type="scientific">Araneus ventricosus</name>
    <name type="common">Orbweaver spider</name>
    <name type="synonym">Epeira ventricosa</name>
    <dbReference type="NCBI Taxonomy" id="182803"/>
    <lineage>
        <taxon>Eukaryota</taxon>
        <taxon>Metazoa</taxon>
        <taxon>Ecdysozoa</taxon>
        <taxon>Arthropoda</taxon>
        <taxon>Chelicerata</taxon>
        <taxon>Arachnida</taxon>
        <taxon>Araneae</taxon>
        <taxon>Araneomorphae</taxon>
        <taxon>Entelegynae</taxon>
        <taxon>Araneoidea</taxon>
        <taxon>Araneidae</taxon>
        <taxon>Araneus</taxon>
    </lineage>
</organism>
<name>A0A4Y2DST4_ARAVE</name>
<reference evidence="1 2" key="1">
    <citation type="journal article" date="2019" name="Sci. Rep.">
        <title>Orb-weaving spider Araneus ventricosus genome elucidates the spidroin gene catalogue.</title>
        <authorList>
            <person name="Kono N."/>
            <person name="Nakamura H."/>
            <person name="Ohtoshi R."/>
            <person name="Moran D.A.P."/>
            <person name="Shinohara A."/>
            <person name="Yoshida Y."/>
            <person name="Fujiwara M."/>
            <person name="Mori M."/>
            <person name="Tomita M."/>
            <person name="Arakawa K."/>
        </authorList>
    </citation>
    <scope>NUCLEOTIDE SEQUENCE [LARGE SCALE GENOMIC DNA]</scope>
</reference>
<protein>
    <submittedName>
        <fullName evidence="1">Uncharacterized protein</fullName>
    </submittedName>
</protein>
<dbReference type="Proteomes" id="UP000499080">
    <property type="component" value="Unassembled WGS sequence"/>
</dbReference>
<gene>
    <name evidence="1" type="ORF">AVEN_274000_1</name>
</gene>
<proteinExistence type="predicted"/>
<sequence length="140" mass="16520">MIHVPCDAVNMKSTCMKDKKCTKRYPRKIICETQTAEDSYRRRKPEQGSHTIVTSLGIDNKYHEVEIENRWLVPYSPILSNMFQAHINVEYCNFVKSIKYMCKYINKCSDMAVVEINNAPKGIMHFWMVVGQLIQRYSYR</sequence>
<comment type="caution">
    <text evidence="1">The sequence shown here is derived from an EMBL/GenBank/DDBJ whole genome shotgun (WGS) entry which is preliminary data.</text>
</comment>
<keyword evidence="2" id="KW-1185">Reference proteome</keyword>
<dbReference type="PANTHER" id="PTHR10492:SF90">
    <property type="entry name" value="ATP-DEPENDENT DNA HELICASE"/>
    <property type="match status" value="1"/>
</dbReference>
<accession>A0A4Y2DST4</accession>
<evidence type="ECO:0000313" key="1">
    <source>
        <dbReference type="EMBL" id="GBM19903.1"/>
    </source>
</evidence>
<dbReference type="AlphaFoldDB" id="A0A4Y2DST4"/>